<comment type="subcellular location">
    <subcellularLocation>
        <location evidence="1">Cell membrane</location>
        <topology evidence="1">Multi-pass membrane protein</topology>
    </subcellularLocation>
</comment>
<dbReference type="Gene3D" id="1.20.1070.10">
    <property type="entry name" value="Rhodopsin 7-helix transmembrane proteins"/>
    <property type="match status" value="1"/>
</dbReference>
<keyword evidence="19" id="KW-1185">Reference proteome</keyword>
<keyword evidence="5 16" id="KW-1133">Transmembrane helix</keyword>
<dbReference type="FunFam" id="1.20.1070.10:FF:000121">
    <property type="entry name" value="Histamine H2 receptor"/>
    <property type="match status" value="1"/>
</dbReference>
<evidence type="ECO:0000256" key="10">
    <source>
        <dbReference type="ARBA" id="ARBA00023170"/>
    </source>
</evidence>
<sequence>MLTLILLGTVLALLIVLTVCGNVLVCLAVCTTRRLRCVTNCFIVSLAVTDLLLGALVLPFSALLEVRQGAWPLGAAFCNVYISLDVMLSTASILNLLAISMDRYLAVTAPLRYAALLRPARVGVALALIWLVSVCLSFVPIHMGWNTRDGTVQNVGAADADADAASAGTCKFDLNATYAVVDALFTFYLPLLAMCWSYCRVFRIARAQARRIVATRRAGGCSSTPAGHWGVLAVAVRENKATVTLAVVVGAFIVCWTPYFTYFTVMGLLQKDMRDTAYSVVLWLGYTNSALNPFLYAALNRDFRSAYGRLLHCPRLKPVQLDSNVGAGEERSWEDGPVTGLKHCFSRAGSVPGAMVMMQNLNGSDGPSLGNGNPLMMDTEVTDGNNTLRHL</sequence>
<keyword evidence="13" id="KW-0449">Lipoprotein</keyword>
<keyword evidence="4 15" id="KW-0812">Transmembrane</keyword>
<dbReference type="PANTHER" id="PTHR24248">
    <property type="entry name" value="ADRENERGIC RECEPTOR-RELATED G-PROTEIN COUPLED RECEPTOR"/>
    <property type="match status" value="1"/>
</dbReference>
<proteinExistence type="inferred from homology"/>
<keyword evidence="3" id="KW-1003">Cell membrane</keyword>
<keyword evidence="7 16" id="KW-0472">Membrane</keyword>
<evidence type="ECO:0000256" key="3">
    <source>
        <dbReference type="ARBA" id="ARBA00022475"/>
    </source>
</evidence>
<evidence type="ECO:0000256" key="6">
    <source>
        <dbReference type="ARBA" id="ARBA00023040"/>
    </source>
</evidence>
<dbReference type="GO" id="GO:0005886">
    <property type="term" value="C:plasma membrane"/>
    <property type="evidence" value="ECO:0007669"/>
    <property type="project" value="UniProtKB-SubCell"/>
</dbReference>
<dbReference type="GO" id="GO:0004930">
    <property type="term" value="F:G protein-coupled receptor activity"/>
    <property type="evidence" value="ECO:0007669"/>
    <property type="project" value="UniProtKB-KW"/>
</dbReference>
<evidence type="ECO:0000256" key="7">
    <source>
        <dbReference type="ARBA" id="ARBA00023136"/>
    </source>
</evidence>
<organism evidence="18 19">
    <name type="scientific">Alosa alosa</name>
    <name type="common">allis shad</name>
    <dbReference type="NCBI Taxonomy" id="278164"/>
    <lineage>
        <taxon>Eukaryota</taxon>
        <taxon>Metazoa</taxon>
        <taxon>Chordata</taxon>
        <taxon>Craniata</taxon>
        <taxon>Vertebrata</taxon>
        <taxon>Euteleostomi</taxon>
        <taxon>Actinopterygii</taxon>
        <taxon>Neopterygii</taxon>
        <taxon>Teleostei</taxon>
        <taxon>Clupei</taxon>
        <taxon>Clupeiformes</taxon>
        <taxon>Clupeoidei</taxon>
        <taxon>Clupeidae</taxon>
        <taxon>Alosa</taxon>
    </lineage>
</organism>
<keyword evidence="9" id="KW-1015">Disulfide bond</keyword>
<protein>
    <recommendedName>
        <fullName evidence="2">Histamine H2 receptor</fullName>
    </recommendedName>
    <alternativeName>
        <fullName evidence="14">Gastric receptor I</fullName>
    </alternativeName>
</protein>
<accession>A0AAV6FRL7</accession>
<dbReference type="InterPro" id="IPR000929">
    <property type="entry name" value="Dopamine_rcpt"/>
</dbReference>
<feature type="transmembrane region" description="Helical" evidence="16">
    <location>
        <begin position="183"/>
        <end position="202"/>
    </location>
</feature>
<dbReference type="PROSITE" id="PS50262">
    <property type="entry name" value="G_PROTEIN_RECEP_F1_2"/>
    <property type="match status" value="1"/>
</dbReference>
<evidence type="ECO:0000313" key="19">
    <source>
        <dbReference type="Proteomes" id="UP000823561"/>
    </source>
</evidence>
<evidence type="ECO:0000256" key="1">
    <source>
        <dbReference type="ARBA" id="ARBA00004651"/>
    </source>
</evidence>
<evidence type="ECO:0000256" key="8">
    <source>
        <dbReference type="ARBA" id="ARBA00023139"/>
    </source>
</evidence>
<dbReference type="EMBL" id="JADWDJ010000021">
    <property type="protein sequence ID" value="KAG5263767.1"/>
    <property type="molecule type" value="Genomic_DNA"/>
</dbReference>
<evidence type="ECO:0000256" key="5">
    <source>
        <dbReference type="ARBA" id="ARBA00022989"/>
    </source>
</evidence>
<evidence type="ECO:0000256" key="11">
    <source>
        <dbReference type="ARBA" id="ARBA00023180"/>
    </source>
</evidence>
<keyword evidence="12 15" id="KW-0807">Transducer</keyword>
<evidence type="ECO:0000256" key="2">
    <source>
        <dbReference type="ARBA" id="ARBA00014565"/>
    </source>
</evidence>
<feature type="transmembrane region" description="Helical" evidence="16">
    <location>
        <begin position="70"/>
        <end position="99"/>
    </location>
</feature>
<keyword evidence="10 15" id="KW-0675">Receptor</keyword>
<name>A0AAV6FRL7_9TELE</name>
<dbReference type="GO" id="GO:0043410">
    <property type="term" value="P:positive regulation of MAPK cascade"/>
    <property type="evidence" value="ECO:0007669"/>
    <property type="project" value="TreeGrafter"/>
</dbReference>
<dbReference type="InterPro" id="IPR000276">
    <property type="entry name" value="GPCR_Rhodpsn"/>
</dbReference>
<feature type="transmembrane region" description="Helical" evidence="16">
    <location>
        <begin position="42"/>
        <end position="64"/>
    </location>
</feature>
<dbReference type="PROSITE" id="PS00237">
    <property type="entry name" value="G_PROTEIN_RECEP_F1_1"/>
    <property type="match status" value="1"/>
</dbReference>
<dbReference type="SMART" id="SM01381">
    <property type="entry name" value="7TM_GPCR_Srsx"/>
    <property type="match status" value="1"/>
</dbReference>
<reference evidence="18" key="1">
    <citation type="submission" date="2020-10" db="EMBL/GenBank/DDBJ databases">
        <title>Chromosome-scale genome assembly of the Allis shad, Alosa alosa.</title>
        <authorList>
            <person name="Margot Z."/>
            <person name="Christophe K."/>
            <person name="Cabau C."/>
            <person name="Louis A."/>
            <person name="Berthelot C."/>
            <person name="Parey E."/>
            <person name="Roest Crollius H."/>
            <person name="Montfort J."/>
            <person name="Robinson-Rechavi M."/>
            <person name="Bucao C."/>
            <person name="Bouchez O."/>
            <person name="Gislard M."/>
            <person name="Lluch J."/>
            <person name="Milhes M."/>
            <person name="Lampietro C."/>
            <person name="Lopez Roques C."/>
            <person name="Donnadieu C."/>
            <person name="Braasch I."/>
            <person name="Desvignes T."/>
            <person name="Postlethwait J."/>
            <person name="Bobe J."/>
            <person name="Guiguen Y."/>
        </authorList>
    </citation>
    <scope>NUCLEOTIDE SEQUENCE</scope>
    <source>
        <strain evidence="18">M-15738</strain>
        <tissue evidence="18">Blood</tissue>
    </source>
</reference>
<comment type="similarity">
    <text evidence="15">Belongs to the G-protein coupled receptor 1 family.</text>
</comment>
<gene>
    <name evidence="18" type="ORF">AALO_G00268340</name>
</gene>
<evidence type="ECO:0000256" key="4">
    <source>
        <dbReference type="ARBA" id="ARBA00022692"/>
    </source>
</evidence>
<dbReference type="GO" id="GO:0071880">
    <property type="term" value="P:adenylate cyclase-activating adrenergic receptor signaling pathway"/>
    <property type="evidence" value="ECO:0007669"/>
    <property type="project" value="TreeGrafter"/>
</dbReference>
<evidence type="ECO:0000313" key="18">
    <source>
        <dbReference type="EMBL" id="KAG5263767.1"/>
    </source>
</evidence>
<dbReference type="Proteomes" id="UP000823561">
    <property type="component" value="Chromosome 21"/>
</dbReference>
<dbReference type="Pfam" id="PF00001">
    <property type="entry name" value="7tm_1"/>
    <property type="match status" value="1"/>
</dbReference>
<comment type="caution">
    <text evidence="18">The sequence shown here is derived from an EMBL/GenBank/DDBJ whole genome shotgun (WGS) entry which is preliminary data.</text>
</comment>
<keyword evidence="11" id="KW-0325">Glycoprotein</keyword>
<feature type="transmembrane region" description="Helical" evidence="16">
    <location>
        <begin position="120"/>
        <end position="141"/>
    </location>
</feature>
<dbReference type="AlphaFoldDB" id="A0AAV6FRL7"/>
<feature type="transmembrane region" description="Helical" evidence="16">
    <location>
        <begin position="280"/>
        <end position="299"/>
    </location>
</feature>
<evidence type="ECO:0000256" key="15">
    <source>
        <dbReference type="RuleBase" id="RU000688"/>
    </source>
</evidence>
<feature type="transmembrane region" description="Helical" evidence="16">
    <location>
        <begin position="6"/>
        <end position="30"/>
    </location>
</feature>
<feature type="domain" description="G-protein coupled receptors family 1 profile" evidence="17">
    <location>
        <begin position="21"/>
        <end position="296"/>
    </location>
</feature>
<feature type="transmembrane region" description="Helical" evidence="16">
    <location>
        <begin position="241"/>
        <end position="260"/>
    </location>
</feature>
<dbReference type="InterPro" id="IPR017452">
    <property type="entry name" value="GPCR_Rhodpsn_7TM"/>
</dbReference>
<dbReference type="PANTHER" id="PTHR24248:SF163">
    <property type="entry name" value="HISTAMINE H2 RECEPTOR-LIKE"/>
    <property type="match status" value="1"/>
</dbReference>
<keyword evidence="8" id="KW-0564">Palmitate</keyword>
<dbReference type="PRINTS" id="PR00242">
    <property type="entry name" value="DOPAMINER"/>
</dbReference>
<evidence type="ECO:0000256" key="13">
    <source>
        <dbReference type="ARBA" id="ARBA00023288"/>
    </source>
</evidence>
<evidence type="ECO:0000256" key="12">
    <source>
        <dbReference type="ARBA" id="ARBA00023224"/>
    </source>
</evidence>
<keyword evidence="6 15" id="KW-0297">G-protein coupled receptor</keyword>
<evidence type="ECO:0000259" key="17">
    <source>
        <dbReference type="PROSITE" id="PS50262"/>
    </source>
</evidence>
<evidence type="ECO:0000256" key="9">
    <source>
        <dbReference type="ARBA" id="ARBA00023157"/>
    </source>
</evidence>
<dbReference type="PRINTS" id="PR00237">
    <property type="entry name" value="GPCRRHODOPSN"/>
</dbReference>
<evidence type="ECO:0000256" key="16">
    <source>
        <dbReference type="SAM" id="Phobius"/>
    </source>
</evidence>
<evidence type="ECO:0000256" key="14">
    <source>
        <dbReference type="ARBA" id="ARBA00031105"/>
    </source>
</evidence>
<dbReference type="SUPFAM" id="SSF81321">
    <property type="entry name" value="Family A G protein-coupled receptor-like"/>
    <property type="match status" value="1"/>
</dbReference>